<evidence type="ECO:0000256" key="4">
    <source>
        <dbReference type="SAM" id="SignalP"/>
    </source>
</evidence>
<dbReference type="GO" id="GO:0005549">
    <property type="term" value="F:odorant binding"/>
    <property type="evidence" value="ECO:0007669"/>
    <property type="project" value="InterPro"/>
</dbReference>
<proteinExistence type="evidence at transcript level"/>
<evidence type="ECO:0000256" key="2">
    <source>
        <dbReference type="ARBA" id="ARBA00008098"/>
    </source>
</evidence>
<dbReference type="EMBL" id="MG544149">
    <property type="protein sequence ID" value="AWC08440.1"/>
    <property type="molecule type" value="mRNA"/>
</dbReference>
<dbReference type="InterPro" id="IPR036728">
    <property type="entry name" value="PBP_GOBP_sf"/>
</dbReference>
<reference evidence="5" key="1">
    <citation type="journal article" date="2018" name="Front. Physiol.">
        <title>Sex- and Tissue-Specific Expression Profiles of Odorant Binding Protein and Chemosensory Protein Genes in Bradysia odoriphaga (Diptera: Sciaridae).</title>
        <authorList>
            <person name="Zhao Y."/>
            <person name="Ding J."/>
            <person name="Zhang Z."/>
            <person name="Liu F."/>
            <person name="Zhou C."/>
            <person name="Mu W."/>
        </authorList>
    </citation>
    <scope>NUCLEOTIDE SEQUENCE</scope>
</reference>
<dbReference type="AlphaFoldDB" id="A0A2S0X9I3"/>
<keyword evidence="3" id="KW-0964">Secreted</keyword>
<dbReference type="InterPro" id="IPR006170">
    <property type="entry name" value="PBP/GOBP"/>
</dbReference>
<comment type="similarity">
    <text evidence="2">Belongs to the PBP/GOBP family.</text>
</comment>
<name>A0A2S0X9I3_9DIPT</name>
<keyword evidence="4" id="KW-0732">Signal</keyword>
<sequence length="239" mass="27886">MKFIVVCVIVCAIALNFSLDFVYPAAVNTPQKYSASNFGTLLGQQHNERAKEITNAWEECNETYNVPLHEGIDLFQNPPWGEERYVDRMSKCLVDCTLRKTGVVTDCGLDEAEYMKQIKQLRFNYTSFNVNDESDNDKRKIWETIENRANSLPPLCYYVFSSDSFYTQIQHRIPTLNYQNRCYKLIQSYSKAARKCKDLKDPQGDDCETSWMIMRCIMDENRGQFYNSPFYPIKINALN</sequence>
<evidence type="ECO:0000313" key="5">
    <source>
        <dbReference type="EMBL" id="AWC08440.1"/>
    </source>
</evidence>
<evidence type="ECO:0000256" key="1">
    <source>
        <dbReference type="ARBA" id="ARBA00004613"/>
    </source>
</evidence>
<feature type="signal peptide" evidence="4">
    <location>
        <begin position="1"/>
        <end position="18"/>
    </location>
</feature>
<dbReference type="Pfam" id="PF01395">
    <property type="entry name" value="PBP_GOBP"/>
    <property type="match status" value="1"/>
</dbReference>
<protein>
    <submittedName>
        <fullName evidence="5">Odorant-binding protein 29</fullName>
    </submittedName>
</protein>
<organism evidence="5">
    <name type="scientific">Bradysia odoriphaga</name>
    <dbReference type="NCBI Taxonomy" id="1564500"/>
    <lineage>
        <taxon>Eukaryota</taxon>
        <taxon>Metazoa</taxon>
        <taxon>Ecdysozoa</taxon>
        <taxon>Arthropoda</taxon>
        <taxon>Hexapoda</taxon>
        <taxon>Insecta</taxon>
        <taxon>Pterygota</taxon>
        <taxon>Neoptera</taxon>
        <taxon>Endopterygota</taxon>
        <taxon>Diptera</taxon>
        <taxon>Nematocera</taxon>
        <taxon>Sciaroidea</taxon>
        <taxon>Sciaridae</taxon>
        <taxon>Bradysia</taxon>
    </lineage>
</organism>
<feature type="chain" id="PRO_5015565166" evidence="4">
    <location>
        <begin position="19"/>
        <end position="239"/>
    </location>
</feature>
<dbReference type="GO" id="GO:0005576">
    <property type="term" value="C:extracellular region"/>
    <property type="evidence" value="ECO:0007669"/>
    <property type="project" value="UniProtKB-SubCell"/>
</dbReference>
<gene>
    <name evidence="5" type="primary">OBP29</name>
</gene>
<dbReference type="Gene3D" id="1.10.238.20">
    <property type="entry name" value="Pheromone/general odorant binding protein domain"/>
    <property type="match status" value="1"/>
</dbReference>
<accession>A0A2S0X9I3</accession>
<dbReference type="SUPFAM" id="SSF47565">
    <property type="entry name" value="Insect pheromone/odorant-binding proteins"/>
    <property type="match status" value="2"/>
</dbReference>
<evidence type="ECO:0000256" key="3">
    <source>
        <dbReference type="ARBA" id="ARBA00022525"/>
    </source>
</evidence>
<comment type="subcellular location">
    <subcellularLocation>
        <location evidence="1">Secreted</location>
    </subcellularLocation>
</comment>